<dbReference type="EMBL" id="QMEB01000155">
    <property type="protein sequence ID" value="NMG21340.1"/>
    <property type="molecule type" value="Genomic_DNA"/>
</dbReference>
<evidence type="ECO:0000256" key="2">
    <source>
        <dbReference type="PROSITE-ProRule" id="PRU00169"/>
    </source>
</evidence>
<dbReference type="PANTHER" id="PTHR44591:SF3">
    <property type="entry name" value="RESPONSE REGULATORY DOMAIN-CONTAINING PROTEIN"/>
    <property type="match status" value="1"/>
</dbReference>
<dbReference type="PANTHER" id="PTHR44591">
    <property type="entry name" value="STRESS RESPONSE REGULATOR PROTEIN 1"/>
    <property type="match status" value="1"/>
</dbReference>
<gene>
    <name evidence="4" type="ORF">DP116_18550</name>
</gene>
<evidence type="ECO:0000313" key="4">
    <source>
        <dbReference type="EMBL" id="NMG21340.1"/>
    </source>
</evidence>
<dbReference type="InterPro" id="IPR001789">
    <property type="entry name" value="Sig_transdc_resp-reg_receiver"/>
</dbReference>
<dbReference type="InterPro" id="IPR050595">
    <property type="entry name" value="Bact_response_regulator"/>
</dbReference>
<evidence type="ECO:0000259" key="3">
    <source>
        <dbReference type="PROSITE" id="PS50110"/>
    </source>
</evidence>
<comment type="caution">
    <text evidence="4">The sequence shown here is derived from an EMBL/GenBank/DDBJ whole genome shotgun (WGS) entry which is preliminary data.</text>
</comment>
<feature type="modified residue" description="4-aspartylphosphate" evidence="2">
    <location>
        <position position="88"/>
    </location>
</feature>
<organism evidence="4 5">
    <name type="scientific">Brasilonema bromeliae SPC951</name>
    <dbReference type="NCBI Taxonomy" id="385972"/>
    <lineage>
        <taxon>Bacteria</taxon>
        <taxon>Bacillati</taxon>
        <taxon>Cyanobacteriota</taxon>
        <taxon>Cyanophyceae</taxon>
        <taxon>Nostocales</taxon>
        <taxon>Scytonemataceae</taxon>
        <taxon>Brasilonema</taxon>
        <taxon>Bromeliae group (in: Brasilonema)</taxon>
    </lineage>
</organism>
<dbReference type="InterPro" id="IPR011006">
    <property type="entry name" value="CheY-like_superfamily"/>
</dbReference>
<evidence type="ECO:0000313" key="5">
    <source>
        <dbReference type="Proteomes" id="UP000718564"/>
    </source>
</evidence>
<protein>
    <submittedName>
        <fullName evidence="4">Response regulator</fullName>
    </submittedName>
</protein>
<dbReference type="RefSeq" id="WP_169156577.1">
    <property type="nucleotide sequence ID" value="NZ_CAWPJE010000148.1"/>
</dbReference>
<keyword evidence="1 2" id="KW-0597">Phosphoprotein</keyword>
<reference evidence="4 5" key="1">
    <citation type="submission" date="2018-06" db="EMBL/GenBank/DDBJ databases">
        <title>Comparative genomics of Brasilonema spp. strains.</title>
        <authorList>
            <person name="Alvarenga D.O."/>
            <person name="Fiore M.F."/>
            <person name="Varani A.M."/>
        </authorList>
    </citation>
    <scope>NUCLEOTIDE SEQUENCE [LARGE SCALE GENOMIC DNA]</scope>
    <source>
        <strain evidence="4 5">SPC951</strain>
    </source>
</reference>
<name>A0ABX1PAA2_9CYAN</name>
<dbReference type="Proteomes" id="UP000718564">
    <property type="component" value="Unassembled WGS sequence"/>
</dbReference>
<keyword evidence="5" id="KW-1185">Reference proteome</keyword>
<evidence type="ECO:0000256" key="1">
    <source>
        <dbReference type="ARBA" id="ARBA00022553"/>
    </source>
</evidence>
<dbReference type="PROSITE" id="PS50110">
    <property type="entry name" value="RESPONSE_REGULATORY"/>
    <property type="match status" value="1"/>
</dbReference>
<proteinExistence type="predicted"/>
<feature type="domain" description="Response regulatory" evidence="3">
    <location>
        <begin position="39"/>
        <end position="157"/>
    </location>
</feature>
<dbReference type="SMART" id="SM00448">
    <property type="entry name" value="REC"/>
    <property type="match status" value="1"/>
</dbReference>
<sequence>MKRNDSQGGLAGVSIIVLKSFDNQRPEDSTNVKTLNNLRVLVVDDNIDTLILITVILEDYGAKVMTATSAREAFEVIRDFELDFLIIDIVMPQEDGYSLICKIRTLDNTQKKQIPAIALTAIDTDEARQLAFKSGFQNYLTKPFDNGELVIEIAKFLVNCN</sequence>
<dbReference type="SUPFAM" id="SSF52172">
    <property type="entry name" value="CheY-like"/>
    <property type="match status" value="1"/>
</dbReference>
<accession>A0ABX1PAA2</accession>
<dbReference type="Pfam" id="PF00072">
    <property type="entry name" value="Response_reg"/>
    <property type="match status" value="1"/>
</dbReference>
<dbReference type="Gene3D" id="3.40.50.2300">
    <property type="match status" value="1"/>
</dbReference>